<dbReference type="GeneTree" id="ENSGT00440000038909"/>
<dbReference type="GeneID" id="420257"/>
<keyword evidence="7" id="KW-0677">Repeat</keyword>
<proteinExistence type="inferred from homology"/>
<dbReference type="RefSeq" id="XP_046768019.1">
    <property type="nucleotide sequence ID" value="XM_046912063.1"/>
</dbReference>
<comment type="function">
    <text evidence="1">Component of the outer dense fibers (ODF) of spermatozoa. ODF are filamentous structures located on the outside of the axoneme in the midpiece and principal piece of the mammalian sperm tail and may help to maintain the passive elastic structures and elastic recoil of the sperm tail.</text>
</comment>
<dbReference type="Ensembl" id="ENSGALT00010028831.1">
    <property type="protein sequence ID" value="ENSGALP00010016590.1"/>
    <property type="gene ID" value="ENSGALG00010012039.1"/>
</dbReference>
<dbReference type="RefSeq" id="XP_046793926.1">
    <property type="nucleotide sequence ID" value="XM_046937970.1"/>
</dbReference>
<dbReference type="RefSeq" id="XP_046768023.1">
    <property type="nucleotide sequence ID" value="XM_046912067.1"/>
</dbReference>
<dbReference type="AlphaFoldDB" id="A0A1D5PGS3"/>
<keyword evidence="6" id="KW-0597">Phosphoprotein</keyword>
<dbReference type="RefSeq" id="XP_040519520.1">
    <property type="nucleotide sequence ID" value="XM_040663586.2"/>
</dbReference>
<dbReference type="GO" id="GO:0005813">
    <property type="term" value="C:centrosome"/>
    <property type="evidence" value="ECO:0007669"/>
    <property type="project" value="UniProtKB-SubCell"/>
</dbReference>
<evidence type="ECO:0000256" key="12">
    <source>
        <dbReference type="ARBA" id="ARBA00023212"/>
    </source>
</evidence>
<evidence type="ECO:0000256" key="3">
    <source>
        <dbReference type="ARBA" id="ARBA00004300"/>
    </source>
</evidence>
<dbReference type="Proteomes" id="UP000000539">
    <property type="component" value="Chromosome 2"/>
</dbReference>
<dbReference type="Bgee" id="ENSGALG00000035199">
    <property type="expression patterns" value="Expressed in testis and 6 other cell types or tissues"/>
</dbReference>
<reference evidence="16" key="2">
    <citation type="submission" date="2025-08" db="UniProtKB">
        <authorList>
            <consortium name="Ensembl"/>
        </authorList>
    </citation>
    <scope>IDENTIFICATION</scope>
    <source>
        <strain evidence="16">broiler</strain>
    </source>
</reference>
<dbReference type="eggNOG" id="ENOG502S68A">
    <property type="taxonomic scope" value="Eukaryota"/>
</dbReference>
<keyword evidence="10" id="KW-0744">Spermatogenesis</keyword>
<evidence type="ECO:0000313" key="17">
    <source>
        <dbReference type="Proteomes" id="UP000000539"/>
    </source>
</evidence>
<evidence type="ECO:0000256" key="8">
    <source>
        <dbReference type="ARBA" id="ARBA00022782"/>
    </source>
</evidence>
<evidence type="ECO:0000256" key="13">
    <source>
        <dbReference type="ARBA" id="ARBA00023273"/>
    </source>
</evidence>
<dbReference type="OMA" id="CCLLHPY"/>
<dbReference type="PANTHER" id="PTHR17125:SF2">
    <property type="entry name" value="OUTER DENSE FIBER PROTEIN 1"/>
    <property type="match status" value="1"/>
</dbReference>
<comment type="similarity">
    <text evidence="14 15">Belongs to the small heat shock protein (HSP20) family.</text>
</comment>
<evidence type="ECO:0000256" key="7">
    <source>
        <dbReference type="ARBA" id="ARBA00022737"/>
    </source>
</evidence>
<dbReference type="RefSeq" id="XP_040552320.1">
    <property type="nucleotide sequence ID" value="XM_040696386.2"/>
</dbReference>
<dbReference type="RefSeq" id="XP_046793928.1">
    <property type="nucleotide sequence ID" value="XM_046937972.1"/>
</dbReference>
<dbReference type="RefSeq" id="XP_040552319.1">
    <property type="nucleotide sequence ID" value="XM_040696385.2"/>
</dbReference>
<dbReference type="RefSeq" id="XP_046768021.1">
    <property type="nucleotide sequence ID" value="XM_046912065.1"/>
</dbReference>
<comment type="subcellular location">
    <subcellularLocation>
        <location evidence="2">Cell projection</location>
        <location evidence="2">Cilium</location>
        <location evidence="2">Flagellum</location>
    </subcellularLocation>
    <subcellularLocation>
        <location evidence="3">Cytoplasm</location>
        <location evidence="3">Cytoskeleton</location>
        <location evidence="3">Microtubule organizing center</location>
        <location evidence="3">Centrosome</location>
    </subcellularLocation>
</comment>
<dbReference type="VEuPathDB" id="HostDB:geneid_420257"/>
<dbReference type="PANTHER" id="PTHR17125">
    <property type="entry name" value="OUTER DENSE FIBER PROTEIN 1"/>
    <property type="match status" value="1"/>
</dbReference>
<dbReference type="PaxDb" id="9031-ENSGALP00000043104"/>
<dbReference type="InterPro" id="IPR037389">
    <property type="entry name" value="ODFP"/>
</dbReference>
<reference evidence="16" key="1">
    <citation type="submission" date="2020-11" db="EMBL/GenBank/DDBJ databases">
        <title>Gallus gallus (Chicken) genome, bGalGal1, GRCg7b, maternal haplotype autosomes + Z &amp; W.</title>
        <authorList>
            <person name="Warren W."/>
            <person name="Formenti G."/>
            <person name="Fedrigo O."/>
            <person name="Haase B."/>
            <person name="Mountcastle J."/>
            <person name="Balacco J."/>
            <person name="Tracey A."/>
            <person name="Schneider V."/>
            <person name="Okimoto R."/>
            <person name="Cheng H."/>
            <person name="Hawken R."/>
            <person name="Howe K."/>
            <person name="Jarvis E.D."/>
        </authorList>
    </citation>
    <scope>NUCLEOTIDE SEQUENCE [LARGE SCALE GENOMIC DNA]</scope>
    <source>
        <strain evidence="16">Broiler</strain>
    </source>
</reference>
<dbReference type="SUPFAM" id="SSF49764">
    <property type="entry name" value="HSP20-like chaperones"/>
    <property type="match status" value="1"/>
</dbReference>
<keyword evidence="12" id="KW-0206">Cytoskeleton</keyword>
<keyword evidence="12" id="KW-0963">Cytoplasm</keyword>
<keyword evidence="17" id="KW-1185">Reference proteome</keyword>
<gene>
    <name evidence="16" type="primary">ODF1</name>
</gene>
<evidence type="ECO:0000313" key="16">
    <source>
        <dbReference type="Ensembl" id="ENSGALP00010016590.1"/>
    </source>
</evidence>
<dbReference type="RefSeq" id="XP_046768020.1">
    <property type="nucleotide sequence ID" value="XM_046912064.1"/>
</dbReference>
<dbReference type="OrthoDB" id="1431247at2759"/>
<dbReference type="Pfam" id="PF00011">
    <property type="entry name" value="HSP20"/>
    <property type="match status" value="1"/>
</dbReference>
<dbReference type="RefSeq" id="XP_046793929.1">
    <property type="nucleotide sequence ID" value="XM_046937973.1"/>
</dbReference>
<dbReference type="FunCoup" id="A0A1D5PGS3">
    <property type="interactions" value="49"/>
</dbReference>
<organism evidence="16 17">
    <name type="scientific">Gallus gallus</name>
    <name type="common">Chicken</name>
    <dbReference type="NCBI Taxonomy" id="9031"/>
    <lineage>
        <taxon>Eukaryota</taxon>
        <taxon>Metazoa</taxon>
        <taxon>Chordata</taxon>
        <taxon>Craniata</taxon>
        <taxon>Vertebrata</taxon>
        <taxon>Euteleostomi</taxon>
        <taxon>Archelosauria</taxon>
        <taxon>Archosauria</taxon>
        <taxon>Dinosauria</taxon>
        <taxon>Saurischia</taxon>
        <taxon>Theropoda</taxon>
        <taxon>Coelurosauria</taxon>
        <taxon>Aves</taxon>
        <taxon>Neognathae</taxon>
        <taxon>Galloanserae</taxon>
        <taxon>Galliformes</taxon>
        <taxon>Phasianidae</taxon>
        <taxon>Phasianinae</taxon>
        <taxon>Gallus</taxon>
    </lineage>
</organism>
<keyword evidence="8" id="KW-0221">Differentiation</keyword>
<dbReference type="RefSeq" id="XP_046768022.1">
    <property type="nucleotide sequence ID" value="XM_046912066.1"/>
</dbReference>
<dbReference type="RefSeq" id="XP_040519521.1">
    <property type="nucleotide sequence ID" value="XM_040663587.2"/>
</dbReference>
<dbReference type="GO" id="GO:0030154">
    <property type="term" value="P:cell differentiation"/>
    <property type="evidence" value="ECO:0007669"/>
    <property type="project" value="UniProtKB-KW"/>
</dbReference>
<evidence type="ECO:0000256" key="9">
    <source>
        <dbReference type="ARBA" id="ARBA00022846"/>
    </source>
</evidence>
<evidence type="ECO:0000256" key="10">
    <source>
        <dbReference type="ARBA" id="ARBA00022871"/>
    </source>
</evidence>
<keyword evidence="5" id="KW-0217">Developmental protein</keyword>
<dbReference type="CDD" id="cd06482">
    <property type="entry name" value="ACD_HspB10"/>
    <property type="match status" value="1"/>
</dbReference>
<dbReference type="InterPro" id="IPR037552">
    <property type="entry name" value="ODF1_ACD"/>
</dbReference>
<protein>
    <recommendedName>
        <fullName evidence="4">Outer dense fiber protein 1</fullName>
    </recommendedName>
</protein>
<evidence type="ECO:0000256" key="1">
    <source>
        <dbReference type="ARBA" id="ARBA00001979"/>
    </source>
</evidence>
<dbReference type="InterPro" id="IPR002068">
    <property type="entry name" value="A-crystallin/Hsp20_dom"/>
</dbReference>
<dbReference type="CTD" id="4956"/>
<evidence type="ECO:0000256" key="15">
    <source>
        <dbReference type="RuleBase" id="RU003616"/>
    </source>
</evidence>
<dbReference type="PROSITE" id="PS01031">
    <property type="entry name" value="SHSP"/>
    <property type="match status" value="1"/>
</dbReference>
<keyword evidence="9" id="KW-0282">Flagellum</keyword>
<dbReference type="GO" id="GO:0007283">
    <property type="term" value="P:spermatogenesis"/>
    <property type="evidence" value="ECO:0007669"/>
    <property type="project" value="UniProtKB-KW"/>
</dbReference>
<dbReference type="RefSeq" id="XP_046793925.1">
    <property type="nucleotide sequence ID" value="XM_046937969.1"/>
</dbReference>
<dbReference type="GO" id="GO:0031514">
    <property type="term" value="C:motile cilium"/>
    <property type="evidence" value="ECO:0007669"/>
    <property type="project" value="UniProtKB-SubCell"/>
</dbReference>
<evidence type="ECO:0000256" key="2">
    <source>
        <dbReference type="ARBA" id="ARBA00004230"/>
    </source>
</evidence>
<dbReference type="RefSeq" id="XP_040552321.1">
    <property type="nucleotide sequence ID" value="XM_040696387.2"/>
</dbReference>
<evidence type="ECO:0000256" key="14">
    <source>
        <dbReference type="PROSITE-ProRule" id="PRU00285"/>
    </source>
</evidence>
<evidence type="ECO:0000256" key="5">
    <source>
        <dbReference type="ARBA" id="ARBA00022473"/>
    </source>
</evidence>
<dbReference type="InParanoid" id="A0A1D5PGS3"/>
<sequence>MSLLSSFLEDHEWDFKQMERKMQRHMQLLDQHLQELREELLPCCPCGHLLPPSCLCSWPRTASSQAVMAIRDVERDLASVRRKLNRMYNASQDHKVLAVMDVKGFDPEEVSVTVKDRKVQVLAEHEEAHTTTRGKEYNYKKVRKEFTLPPGVSEDEVMYSLGPNRVVKIETAHRHCPRLLRL</sequence>
<dbReference type="InterPro" id="IPR008978">
    <property type="entry name" value="HSP20-like_chaperone"/>
</dbReference>
<dbReference type="Gene3D" id="2.60.40.790">
    <property type="match status" value="1"/>
</dbReference>
<dbReference type="GO" id="GO:0099513">
    <property type="term" value="C:polymeric cytoskeletal fiber"/>
    <property type="evidence" value="ECO:0007669"/>
    <property type="project" value="InterPro"/>
</dbReference>
<keyword evidence="13" id="KW-0966">Cell projection</keyword>
<evidence type="ECO:0000256" key="4">
    <source>
        <dbReference type="ARBA" id="ARBA00019020"/>
    </source>
</evidence>
<dbReference type="RefSeq" id="XP_040519522.1">
    <property type="nucleotide sequence ID" value="XM_040663588.2"/>
</dbReference>
<keyword evidence="11" id="KW-0969">Cilium</keyword>
<evidence type="ECO:0000256" key="6">
    <source>
        <dbReference type="ARBA" id="ARBA00022553"/>
    </source>
</evidence>
<name>A0A1D5PGS3_CHICK</name>
<dbReference type="SMR" id="A0A1D5PGS3"/>
<reference evidence="16" key="3">
    <citation type="submission" date="2025-09" db="UniProtKB">
        <authorList>
            <consortium name="Ensembl"/>
        </authorList>
    </citation>
    <scope>IDENTIFICATION</scope>
    <source>
        <strain evidence="16">broiler</strain>
    </source>
</reference>
<evidence type="ECO:0000256" key="11">
    <source>
        <dbReference type="ARBA" id="ARBA00023069"/>
    </source>
</evidence>
<accession>A0A1D5PGS3</accession>